<dbReference type="Proteomes" id="UP000188559">
    <property type="component" value="Unassembled WGS sequence"/>
</dbReference>
<evidence type="ECO:0000256" key="2">
    <source>
        <dbReference type="ARBA" id="ARBA00022525"/>
    </source>
</evidence>
<evidence type="ECO:0000256" key="1">
    <source>
        <dbReference type="ARBA" id="ARBA00004613"/>
    </source>
</evidence>
<evidence type="ECO:0000256" key="3">
    <source>
        <dbReference type="ARBA" id="ARBA00022837"/>
    </source>
</evidence>
<dbReference type="GO" id="GO:0005576">
    <property type="term" value="C:extracellular region"/>
    <property type="evidence" value="ECO:0007669"/>
    <property type="project" value="UniProtKB-SubCell"/>
</dbReference>
<dbReference type="InterPro" id="IPR028208">
    <property type="entry name" value="Effector_pro_NleD-like"/>
</dbReference>
<feature type="region of interest" description="Disordered" evidence="4">
    <location>
        <begin position="400"/>
        <end position="449"/>
    </location>
</feature>
<reference evidence="6 7" key="1">
    <citation type="submission" date="2016-10" db="EMBL/GenBank/DDBJ databases">
        <title>Pseudomonas lactis sp. nov. and Pseudomonas paralactis sp. nov., isolated from bovine raw milk.</title>
        <authorList>
            <person name="Von Neubeck M."/>
            <person name="Huptas C."/>
            <person name="Glueck C."/>
            <person name="Krewinkel M."/>
            <person name="Stoeckel M."/>
            <person name="Stressler T."/>
            <person name="Fischer L."/>
            <person name="Hinrichs J."/>
            <person name="Scherer S."/>
            <person name="Wenning M."/>
        </authorList>
    </citation>
    <scope>NUCLEOTIDE SEQUENCE [LARGE SCALE GENOMIC DNA]</scope>
    <source>
        <strain evidence="6 7">DSM 18862</strain>
    </source>
</reference>
<accession>A0A1V2JN03</accession>
<dbReference type="Pfam" id="PF14891">
    <property type="entry name" value="Peptidase_M91"/>
    <property type="match status" value="1"/>
</dbReference>
<organism evidence="6 7">
    <name type="scientific">Pseudomonas azotoformans</name>
    <dbReference type="NCBI Taxonomy" id="47878"/>
    <lineage>
        <taxon>Bacteria</taxon>
        <taxon>Pseudomonadati</taxon>
        <taxon>Pseudomonadota</taxon>
        <taxon>Gammaproteobacteria</taxon>
        <taxon>Pseudomonadales</taxon>
        <taxon>Pseudomonadaceae</taxon>
        <taxon>Pseudomonas</taxon>
    </lineage>
</organism>
<comment type="caution">
    <text evidence="6">The sequence shown here is derived from an EMBL/GenBank/DDBJ whole genome shotgun (WGS) entry which is preliminary data.</text>
</comment>
<protein>
    <recommendedName>
        <fullName evidence="8">Hemolysin-like protein</fullName>
    </recommendedName>
</protein>
<keyword evidence="3" id="KW-0106">Calcium</keyword>
<comment type="subcellular location">
    <subcellularLocation>
        <location evidence="1">Secreted</location>
    </subcellularLocation>
</comment>
<dbReference type="GO" id="GO:0005509">
    <property type="term" value="F:calcium ion binding"/>
    <property type="evidence" value="ECO:0007669"/>
    <property type="project" value="InterPro"/>
</dbReference>
<dbReference type="InterPro" id="IPR050557">
    <property type="entry name" value="RTX_toxin/Mannuronan_C5-epim"/>
</dbReference>
<dbReference type="PRINTS" id="PR00313">
    <property type="entry name" value="CABNDNGRPT"/>
</dbReference>
<feature type="compositionally biased region" description="Basic and acidic residues" evidence="4">
    <location>
        <begin position="422"/>
        <end position="442"/>
    </location>
</feature>
<dbReference type="Pfam" id="PF00353">
    <property type="entry name" value="HemolysinCabind"/>
    <property type="match status" value="3"/>
</dbReference>
<keyword evidence="2" id="KW-0964">Secreted</keyword>
<dbReference type="EMBL" id="MNPV01000006">
    <property type="protein sequence ID" value="ONH42981.1"/>
    <property type="molecule type" value="Genomic_DNA"/>
</dbReference>
<dbReference type="AlphaFoldDB" id="A0A1V2JN03"/>
<sequence>MKNYPSNGAELKSDNLIIETGNKADSIRVRKGKDETLDIVVNEKRYTVQPNRYTTGDAVQKITIRTHRGNDTIKVDKDVSTEIIIESGDGDDDITARGARSRIFGGGGNDTIRLGSGTYYVEGNDGNDTIRAGRGISYLYGNKGNDRIFGAKAKMVYMNGGPGDDKLYGSKRGHTVMNGGLGDDLLQGKALTTFYAGAGNDKIESNHRFDAIYAKPSDSVQKHPDNIVNPINYLHVGATGIKVEGSPEFKQRVQDDLEMLRSSPTGQKMLQFLDSKAAVNGVPLKIFEVESQESSYYYGHNPNEMKLTEEGRASEHAETSDFGFIQNGKSGTPDRGGEVGYNRSFIDSEPNPVIGPHNFLYHELSHAWNGMNGTKQPDYNSGEQNIELQAVGLPTNKPDFDYDNDPKTPLTNTNPAPFNENALRKEMREPKRERYAHVRDYNGDYDSDE</sequence>
<evidence type="ECO:0000256" key="4">
    <source>
        <dbReference type="SAM" id="MobiDB-lite"/>
    </source>
</evidence>
<dbReference type="Gene3D" id="2.150.10.10">
    <property type="entry name" value="Serralysin-like metalloprotease, C-terminal"/>
    <property type="match status" value="2"/>
</dbReference>
<dbReference type="InterPro" id="IPR001343">
    <property type="entry name" value="Hemolysn_Ca-bd"/>
</dbReference>
<proteinExistence type="predicted"/>
<dbReference type="EMBL" id="MNPV01000002">
    <property type="protein sequence ID" value="ONH46600.1"/>
    <property type="molecule type" value="Genomic_DNA"/>
</dbReference>
<keyword evidence="7" id="KW-1185">Reference proteome</keyword>
<dbReference type="InterPro" id="IPR011049">
    <property type="entry name" value="Serralysin-like_metalloprot_C"/>
</dbReference>
<evidence type="ECO:0000313" key="6">
    <source>
        <dbReference type="EMBL" id="ONH46600.1"/>
    </source>
</evidence>
<dbReference type="PANTHER" id="PTHR38340">
    <property type="entry name" value="S-LAYER PROTEIN"/>
    <property type="match status" value="1"/>
</dbReference>
<name>A0A1V2JN03_PSEAZ</name>
<dbReference type="PANTHER" id="PTHR38340:SF1">
    <property type="entry name" value="S-LAYER PROTEIN"/>
    <property type="match status" value="1"/>
</dbReference>
<dbReference type="SUPFAM" id="SSF51120">
    <property type="entry name" value="beta-Roll"/>
    <property type="match status" value="1"/>
</dbReference>
<gene>
    <name evidence="6" type="ORF">BLL37_06960</name>
    <name evidence="5" type="ORF">BLL37_21085</name>
</gene>
<evidence type="ECO:0000313" key="5">
    <source>
        <dbReference type="EMBL" id="ONH42981.1"/>
    </source>
</evidence>
<evidence type="ECO:0008006" key="8">
    <source>
        <dbReference type="Google" id="ProtNLM"/>
    </source>
</evidence>
<evidence type="ECO:0000313" key="7">
    <source>
        <dbReference type="Proteomes" id="UP000188559"/>
    </source>
</evidence>